<gene>
    <name evidence="2" type="ORF">O3M35_006712</name>
</gene>
<dbReference type="EMBL" id="JAPXFL010000003">
    <property type="protein sequence ID" value="KAK9509381.1"/>
    <property type="molecule type" value="Genomic_DNA"/>
</dbReference>
<accession>A0AAW1DF92</accession>
<feature type="region of interest" description="Disordered" evidence="1">
    <location>
        <begin position="1"/>
        <end position="44"/>
    </location>
</feature>
<comment type="caution">
    <text evidence="2">The sequence shown here is derived from an EMBL/GenBank/DDBJ whole genome shotgun (WGS) entry which is preliminary data.</text>
</comment>
<evidence type="ECO:0000256" key="1">
    <source>
        <dbReference type="SAM" id="MobiDB-lite"/>
    </source>
</evidence>
<proteinExistence type="predicted"/>
<feature type="compositionally biased region" description="Polar residues" evidence="1">
    <location>
        <begin position="13"/>
        <end position="23"/>
    </location>
</feature>
<evidence type="ECO:0000313" key="2">
    <source>
        <dbReference type="EMBL" id="KAK9509381.1"/>
    </source>
</evidence>
<feature type="compositionally biased region" description="Acidic residues" evidence="1">
    <location>
        <begin position="184"/>
        <end position="195"/>
    </location>
</feature>
<keyword evidence="3" id="KW-1185">Reference proteome</keyword>
<feature type="region of interest" description="Disordered" evidence="1">
    <location>
        <begin position="162"/>
        <end position="203"/>
    </location>
</feature>
<sequence length="388" mass="41655">MSSPVDGLRDASGGSSEQETNPVCHNDDSLHKRATHENGIPIELEEELLKTPPYCIKTAVDKSDCNNRKMLNSVEQPTLKEEDADDVEGNGKSAVQSTDMMSLGPDFTITEINNHSSAIDKKTPIEVSIFKVDTTPTVNGNTTDAEDGLKTGHVNGMVVINNKNNSTNGSSDFTPSKPVVTPVEESEDTAEEPMDSESNQLKTKDIPVIKWGIMKKRQSTPPIRQKKYPVLAPKPFTDISSPQSPNSATIPAAAAAAPSTPNTHEVFLQFVGIPSQYIPTKTDKLPSDNKIKLQTITQQSASGVNTVQRPTALVNPLPAQKLVRDNSTAVSVLSKGTQADSIPESVFSANNIFGALVLNAPSLAVGEWKSKNSIDLSDSGIMLICIPR</sequence>
<dbReference type="AlphaFoldDB" id="A0AAW1DF92"/>
<reference evidence="2 3" key="1">
    <citation type="submission" date="2022-12" db="EMBL/GenBank/DDBJ databases">
        <title>Chromosome-level genome assembly of true bugs.</title>
        <authorList>
            <person name="Ma L."/>
            <person name="Li H."/>
        </authorList>
    </citation>
    <scope>NUCLEOTIDE SEQUENCE [LARGE SCALE GENOMIC DNA]</scope>
    <source>
        <strain evidence="2">Lab_2022b</strain>
    </source>
</reference>
<protein>
    <submittedName>
        <fullName evidence="2">Uncharacterized protein</fullName>
    </submittedName>
</protein>
<organism evidence="2 3">
    <name type="scientific">Rhynocoris fuscipes</name>
    <dbReference type="NCBI Taxonomy" id="488301"/>
    <lineage>
        <taxon>Eukaryota</taxon>
        <taxon>Metazoa</taxon>
        <taxon>Ecdysozoa</taxon>
        <taxon>Arthropoda</taxon>
        <taxon>Hexapoda</taxon>
        <taxon>Insecta</taxon>
        <taxon>Pterygota</taxon>
        <taxon>Neoptera</taxon>
        <taxon>Paraneoptera</taxon>
        <taxon>Hemiptera</taxon>
        <taxon>Heteroptera</taxon>
        <taxon>Panheteroptera</taxon>
        <taxon>Cimicomorpha</taxon>
        <taxon>Reduviidae</taxon>
        <taxon>Harpactorinae</taxon>
        <taxon>Harpactorini</taxon>
        <taxon>Rhynocoris</taxon>
    </lineage>
</organism>
<feature type="region of interest" description="Disordered" evidence="1">
    <location>
        <begin position="72"/>
        <end position="99"/>
    </location>
</feature>
<feature type="compositionally biased region" description="Polar residues" evidence="1">
    <location>
        <begin position="162"/>
        <end position="174"/>
    </location>
</feature>
<evidence type="ECO:0000313" key="3">
    <source>
        <dbReference type="Proteomes" id="UP001461498"/>
    </source>
</evidence>
<name>A0AAW1DF92_9HEMI</name>
<dbReference type="Proteomes" id="UP001461498">
    <property type="component" value="Unassembled WGS sequence"/>
</dbReference>